<keyword evidence="10 15" id="KW-0274">FAD</keyword>
<evidence type="ECO:0000256" key="11">
    <source>
        <dbReference type="ARBA" id="ARBA00022840"/>
    </source>
</evidence>
<comment type="catalytic activity">
    <reaction evidence="13 15">
        <text>riboflavin + ATP = FMN + ADP + H(+)</text>
        <dbReference type="Rhea" id="RHEA:14357"/>
        <dbReference type="ChEBI" id="CHEBI:15378"/>
        <dbReference type="ChEBI" id="CHEBI:30616"/>
        <dbReference type="ChEBI" id="CHEBI:57986"/>
        <dbReference type="ChEBI" id="CHEBI:58210"/>
        <dbReference type="ChEBI" id="CHEBI:456216"/>
        <dbReference type="EC" id="2.7.1.26"/>
    </reaction>
</comment>
<dbReference type="InterPro" id="IPR015865">
    <property type="entry name" value="Riboflavin_kinase_bac/euk"/>
</dbReference>
<evidence type="ECO:0000256" key="10">
    <source>
        <dbReference type="ARBA" id="ARBA00022827"/>
    </source>
</evidence>
<name>A0A839Z467_9SPHN</name>
<dbReference type="InterPro" id="IPR002606">
    <property type="entry name" value="Riboflavin_kinase_bac"/>
</dbReference>
<evidence type="ECO:0000313" key="18">
    <source>
        <dbReference type="Proteomes" id="UP000578569"/>
    </source>
</evidence>
<dbReference type="PANTHER" id="PTHR22749:SF6">
    <property type="entry name" value="RIBOFLAVIN KINASE"/>
    <property type="match status" value="1"/>
</dbReference>
<evidence type="ECO:0000256" key="15">
    <source>
        <dbReference type="PIRNR" id="PIRNR004491"/>
    </source>
</evidence>
<comment type="caution">
    <text evidence="17">The sequence shown here is derived from an EMBL/GenBank/DDBJ whole genome shotgun (WGS) entry which is preliminary data.</text>
</comment>
<dbReference type="NCBIfam" id="TIGR00083">
    <property type="entry name" value="ribF"/>
    <property type="match status" value="1"/>
</dbReference>
<accession>A0A839Z467</accession>
<keyword evidence="12" id="KW-0511">Multifunctional enzyme</keyword>
<keyword evidence="8 15" id="KW-0547">Nucleotide-binding</keyword>
<sequence length="313" mass="33694">MQRLTLDTPIPDALRGAILALGNFDGFHLGHQAVVGRAVARAAHEGRPAIVATFDPHPVRHFRPDAKPFRLTDLDQRERLFAGAGADAMLVFAFDDALASTSAEDFVTELLGKRLGAAGVVTGEDFTFGKGRGGNADLLKALGPAAGIEAEAVAPVESEEGIISSSRIREALQAGDPHTATRLLTRPFAIRGTVVHGDKRGRELGWPTANVELGHYLRPAYGIYAVRVRLADGSEHDGVANLGVRPMFDPPKELLEAHLFEFSGDLYGQAIEVDLLHYLRPEAAFHDMDALKRQMDMDAAEAKRLLAAGVPTE</sequence>
<evidence type="ECO:0000313" key="17">
    <source>
        <dbReference type="EMBL" id="MBB3764402.1"/>
    </source>
</evidence>
<dbReference type="GO" id="GO:0008531">
    <property type="term" value="F:riboflavin kinase activity"/>
    <property type="evidence" value="ECO:0007669"/>
    <property type="project" value="UniProtKB-UniRule"/>
</dbReference>
<evidence type="ECO:0000256" key="4">
    <source>
        <dbReference type="ARBA" id="ARBA00022630"/>
    </source>
</evidence>
<dbReference type="Pfam" id="PF01687">
    <property type="entry name" value="Flavokinase"/>
    <property type="match status" value="1"/>
</dbReference>
<comment type="pathway">
    <text evidence="3 15">Cofactor biosynthesis; FMN biosynthesis; FMN from riboflavin (ATP route): step 1/1.</text>
</comment>
<dbReference type="GO" id="GO:0006747">
    <property type="term" value="P:FAD biosynthetic process"/>
    <property type="evidence" value="ECO:0007669"/>
    <property type="project" value="UniProtKB-UniRule"/>
</dbReference>
<dbReference type="GO" id="GO:0003919">
    <property type="term" value="F:FMN adenylyltransferase activity"/>
    <property type="evidence" value="ECO:0007669"/>
    <property type="project" value="UniProtKB-UniRule"/>
</dbReference>
<reference evidence="17 18" key="1">
    <citation type="submission" date="2020-08" db="EMBL/GenBank/DDBJ databases">
        <title>Genomic Encyclopedia of Type Strains, Phase IV (KMG-IV): sequencing the most valuable type-strain genomes for metagenomic binning, comparative biology and taxonomic classification.</title>
        <authorList>
            <person name="Goeker M."/>
        </authorList>
    </citation>
    <scope>NUCLEOTIDE SEQUENCE [LARGE SCALE GENOMIC DNA]</scope>
    <source>
        <strain evidence="17 18">DSM 24194</strain>
    </source>
</reference>
<proteinExistence type="inferred from homology"/>
<dbReference type="SMART" id="SM00904">
    <property type="entry name" value="Flavokinase"/>
    <property type="match status" value="1"/>
</dbReference>
<evidence type="ECO:0000256" key="8">
    <source>
        <dbReference type="ARBA" id="ARBA00022741"/>
    </source>
</evidence>
<keyword evidence="18" id="KW-1185">Reference proteome</keyword>
<organism evidence="17 18">
    <name type="scientific">Sphingomicrobium lutaoense</name>
    <dbReference type="NCBI Taxonomy" id="515949"/>
    <lineage>
        <taxon>Bacteria</taxon>
        <taxon>Pseudomonadati</taxon>
        <taxon>Pseudomonadota</taxon>
        <taxon>Alphaproteobacteria</taxon>
        <taxon>Sphingomonadales</taxon>
        <taxon>Sphingomonadaceae</taxon>
        <taxon>Sphingomicrobium</taxon>
    </lineage>
</organism>
<dbReference type="GO" id="GO:0009231">
    <property type="term" value="P:riboflavin biosynthetic process"/>
    <property type="evidence" value="ECO:0007669"/>
    <property type="project" value="InterPro"/>
</dbReference>
<dbReference type="EMBL" id="JACICF010000001">
    <property type="protein sequence ID" value="MBB3764402.1"/>
    <property type="molecule type" value="Genomic_DNA"/>
</dbReference>
<dbReference type="PANTHER" id="PTHR22749">
    <property type="entry name" value="RIBOFLAVIN KINASE/FMN ADENYLYLTRANSFERASE"/>
    <property type="match status" value="1"/>
</dbReference>
<dbReference type="EC" id="2.7.7.2" evidence="15"/>
<dbReference type="SUPFAM" id="SSF82114">
    <property type="entry name" value="Riboflavin kinase-like"/>
    <property type="match status" value="1"/>
</dbReference>
<evidence type="ECO:0000256" key="2">
    <source>
        <dbReference type="ARBA" id="ARBA00004726"/>
    </source>
</evidence>
<dbReference type="Gene3D" id="2.40.30.30">
    <property type="entry name" value="Riboflavin kinase-like"/>
    <property type="match status" value="1"/>
</dbReference>
<gene>
    <name evidence="17" type="ORF">FHS50_001425</name>
</gene>
<dbReference type="GO" id="GO:0005524">
    <property type="term" value="F:ATP binding"/>
    <property type="evidence" value="ECO:0007669"/>
    <property type="project" value="UniProtKB-UniRule"/>
</dbReference>
<evidence type="ECO:0000256" key="13">
    <source>
        <dbReference type="ARBA" id="ARBA00047880"/>
    </source>
</evidence>
<keyword evidence="4 15" id="KW-0285">Flavoprotein</keyword>
<dbReference type="CDD" id="cd02064">
    <property type="entry name" value="FAD_synthetase_N"/>
    <property type="match status" value="1"/>
</dbReference>
<evidence type="ECO:0000256" key="7">
    <source>
        <dbReference type="ARBA" id="ARBA00022695"/>
    </source>
</evidence>
<keyword evidence="9 15" id="KW-0418">Kinase</keyword>
<dbReference type="NCBIfam" id="NF004160">
    <property type="entry name" value="PRK05627.1-3"/>
    <property type="match status" value="1"/>
</dbReference>
<evidence type="ECO:0000256" key="14">
    <source>
        <dbReference type="ARBA" id="ARBA00049494"/>
    </source>
</evidence>
<dbReference type="InterPro" id="IPR023465">
    <property type="entry name" value="Riboflavin_kinase_dom_sf"/>
</dbReference>
<dbReference type="SUPFAM" id="SSF52374">
    <property type="entry name" value="Nucleotidylyl transferase"/>
    <property type="match status" value="1"/>
</dbReference>
<comment type="catalytic activity">
    <reaction evidence="14 15">
        <text>FMN + ATP + H(+) = FAD + diphosphate</text>
        <dbReference type="Rhea" id="RHEA:17237"/>
        <dbReference type="ChEBI" id="CHEBI:15378"/>
        <dbReference type="ChEBI" id="CHEBI:30616"/>
        <dbReference type="ChEBI" id="CHEBI:33019"/>
        <dbReference type="ChEBI" id="CHEBI:57692"/>
        <dbReference type="ChEBI" id="CHEBI:58210"/>
        <dbReference type="EC" id="2.7.7.2"/>
    </reaction>
</comment>
<dbReference type="AlphaFoldDB" id="A0A839Z467"/>
<feature type="domain" description="Riboflavin kinase" evidence="16">
    <location>
        <begin position="183"/>
        <end position="307"/>
    </location>
</feature>
<comment type="similarity">
    <text evidence="15">Belongs to the ribF family.</text>
</comment>
<keyword evidence="5 15" id="KW-0288">FMN</keyword>
<comment type="function">
    <text evidence="1">Catalyzes the phosphorylation of riboflavin to FMN followed by the adenylation of FMN to FAD.</text>
</comment>
<dbReference type="PIRSF" id="PIRSF004491">
    <property type="entry name" value="FAD_Synth"/>
    <property type="match status" value="1"/>
</dbReference>
<dbReference type="GO" id="GO:0009398">
    <property type="term" value="P:FMN biosynthetic process"/>
    <property type="evidence" value="ECO:0007669"/>
    <property type="project" value="UniProtKB-UniRule"/>
</dbReference>
<comment type="pathway">
    <text evidence="2 15">Cofactor biosynthesis; FAD biosynthesis; FAD from FMN: step 1/1.</text>
</comment>
<dbReference type="FunFam" id="3.40.50.620:FF:000021">
    <property type="entry name" value="Riboflavin biosynthesis protein"/>
    <property type="match status" value="1"/>
</dbReference>
<keyword evidence="6 15" id="KW-0808">Transferase</keyword>
<dbReference type="InterPro" id="IPR023468">
    <property type="entry name" value="Riboflavin_kinase"/>
</dbReference>
<evidence type="ECO:0000256" key="1">
    <source>
        <dbReference type="ARBA" id="ARBA00002121"/>
    </source>
</evidence>
<evidence type="ECO:0000256" key="3">
    <source>
        <dbReference type="ARBA" id="ARBA00005201"/>
    </source>
</evidence>
<dbReference type="Gene3D" id="3.40.50.620">
    <property type="entry name" value="HUPs"/>
    <property type="match status" value="1"/>
</dbReference>
<keyword evidence="11 15" id="KW-0067">ATP-binding</keyword>
<evidence type="ECO:0000256" key="12">
    <source>
        <dbReference type="ARBA" id="ARBA00023268"/>
    </source>
</evidence>
<dbReference type="RefSeq" id="WP_183933664.1">
    <property type="nucleotide sequence ID" value="NZ_JACICF010000001.1"/>
</dbReference>
<dbReference type="EC" id="2.7.1.26" evidence="15"/>
<dbReference type="InterPro" id="IPR014729">
    <property type="entry name" value="Rossmann-like_a/b/a_fold"/>
</dbReference>
<protein>
    <recommendedName>
        <fullName evidence="15">Riboflavin biosynthesis protein</fullName>
    </recommendedName>
    <domain>
        <recommendedName>
            <fullName evidence="15">Riboflavin kinase</fullName>
            <ecNumber evidence="15">2.7.1.26</ecNumber>
        </recommendedName>
        <alternativeName>
            <fullName evidence="15">Flavokinase</fullName>
        </alternativeName>
    </domain>
    <domain>
        <recommendedName>
            <fullName evidence="15">FMN adenylyltransferase</fullName>
            <ecNumber evidence="15">2.7.7.2</ecNumber>
        </recommendedName>
        <alternativeName>
            <fullName evidence="15">FAD pyrophosphorylase</fullName>
        </alternativeName>
        <alternativeName>
            <fullName evidence="15">FAD synthase</fullName>
        </alternativeName>
    </domain>
</protein>
<dbReference type="Proteomes" id="UP000578569">
    <property type="component" value="Unassembled WGS sequence"/>
</dbReference>
<dbReference type="Pfam" id="PF06574">
    <property type="entry name" value="FAD_syn"/>
    <property type="match status" value="1"/>
</dbReference>
<evidence type="ECO:0000259" key="16">
    <source>
        <dbReference type="SMART" id="SM00904"/>
    </source>
</evidence>
<evidence type="ECO:0000256" key="9">
    <source>
        <dbReference type="ARBA" id="ARBA00022777"/>
    </source>
</evidence>
<evidence type="ECO:0000256" key="5">
    <source>
        <dbReference type="ARBA" id="ARBA00022643"/>
    </source>
</evidence>
<dbReference type="InterPro" id="IPR015864">
    <property type="entry name" value="FAD_synthase"/>
</dbReference>
<evidence type="ECO:0000256" key="6">
    <source>
        <dbReference type="ARBA" id="ARBA00022679"/>
    </source>
</evidence>
<dbReference type="UniPathway" id="UPA00276">
    <property type="reaction ID" value="UER00406"/>
</dbReference>
<keyword evidence="7 15" id="KW-0548">Nucleotidyltransferase</keyword>
<dbReference type="UniPathway" id="UPA00277">
    <property type="reaction ID" value="UER00407"/>
</dbReference>